<comment type="caution">
    <text evidence="7">The sequence shown here is derived from an EMBL/GenBank/DDBJ whole genome shotgun (WGS) entry which is preliminary data.</text>
</comment>
<dbReference type="Proteomes" id="UP000734854">
    <property type="component" value="Unassembled WGS sequence"/>
</dbReference>
<dbReference type="PANTHER" id="PTHR11062">
    <property type="entry name" value="EXOSTOSIN HEPARAN SULFATE GLYCOSYLTRANSFERASE -RELATED"/>
    <property type="match status" value="1"/>
</dbReference>
<feature type="domain" description="Exostosin GT47" evidence="6">
    <location>
        <begin position="279"/>
        <end position="573"/>
    </location>
</feature>
<dbReference type="AlphaFoldDB" id="A0A8J5LCD1"/>
<dbReference type="EMBL" id="JACMSC010000007">
    <property type="protein sequence ID" value="KAG6513124.1"/>
    <property type="molecule type" value="Genomic_DNA"/>
</dbReference>
<dbReference type="PANTHER" id="PTHR11062:SF281">
    <property type="entry name" value="EXOSTOSIN-LIKE 2"/>
    <property type="match status" value="1"/>
</dbReference>
<keyword evidence="3" id="KW-0808">Transferase</keyword>
<evidence type="ECO:0000256" key="2">
    <source>
        <dbReference type="ARBA" id="ARBA00010271"/>
    </source>
</evidence>
<dbReference type="InterPro" id="IPR040911">
    <property type="entry name" value="Exostosin_GT47"/>
</dbReference>
<keyword evidence="4" id="KW-0735">Signal-anchor</keyword>
<dbReference type="GO" id="GO:0016757">
    <property type="term" value="F:glycosyltransferase activity"/>
    <property type="evidence" value="ECO:0007669"/>
    <property type="project" value="UniProtKB-KW"/>
</dbReference>
<keyword evidence="3" id="KW-0328">Glycosyltransferase</keyword>
<reference evidence="7 8" key="1">
    <citation type="submission" date="2020-08" db="EMBL/GenBank/DDBJ databases">
        <title>Plant Genome Project.</title>
        <authorList>
            <person name="Zhang R.-G."/>
        </authorList>
    </citation>
    <scope>NUCLEOTIDE SEQUENCE [LARGE SCALE GENOMIC DNA]</scope>
    <source>
        <tissue evidence="7">Rhizome</tissue>
    </source>
</reference>
<evidence type="ECO:0000256" key="5">
    <source>
        <dbReference type="ARBA" id="ARBA00023034"/>
    </source>
</evidence>
<organism evidence="7 8">
    <name type="scientific">Zingiber officinale</name>
    <name type="common">Ginger</name>
    <name type="synonym">Amomum zingiber</name>
    <dbReference type="NCBI Taxonomy" id="94328"/>
    <lineage>
        <taxon>Eukaryota</taxon>
        <taxon>Viridiplantae</taxon>
        <taxon>Streptophyta</taxon>
        <taxon>Embryophyta</taxon>
        <taxon>Tracheophyta</taxon>
        <taxon>Spermatophyta</taxon>
        <taxon>Magnoliopsida</taxon>
        <taxon>Liliopsida</taxon>
        <taxon>Zingiberales</taxon>
        <taxon>Zingiberaceae</taxon>
        <taxon>Zingiber</taxon>
    </lineage>
</organism>
<evidence type="ECO:0000259" key="6">
    <source>
        <dbReference type="Pfam" id="PF03016"/>
    </source>
</evidence>
<evidence type="ECO:0000256" key="1">
    <source>
        <dbReference type="ARBA" id="ARBA00004323"/>
    </source>
</evidence>
<proteinExistence type="inferred from homology"/>
<keyword evidence="4" id="KW-0812">Transmembrane</keyword>
<dbReference type="GO" id="GO:0000139">
    <property type="term" value="C:Golgi membrane"/>
    <property type="evidence" value="ECO:0007669"/>
    <property type="project" value="UniProtKB-SubCell"/>
</dbReference>
<comment type="subcellular location">
    <subcellularLocation>
        <location evidence="1">Golgi apparatus membrane</location>
        <topology evidence="1">Single-pass type II membrane protein</topology>
    </subcellularLocation>
</comment>
<keyword evidence="5" id="KW-0333">Golgi apparatus</keyword>
<dbReference type="Pfam" id="PF03016">
    <property type="entry name" value="Exostosin_GT47"/>
    <property type="match status" value="1"/>
</dbReference>
<sequence>MGSVSRGRNLGSGSGLPTVLCGRSHKIGAIVLVVATFLVTRALDRLSCDFPSPSSAASPALFDRSSGYLSWPERSYGSRLDLKIYVYEEQEIDGLRELMRGRDGRISPDACLKGQWGTQEVVYQGSLVLVLHLISSWFLHPIWNSATFGIILRVDFQTMSIQIFNTSKANGVWIVGLLTFIFGDSPFHGFNPLLGHSISILQTSSPLPALIPMSLKASSFPDPILGMVFLKPLFSAMNPISSKDAQSVKLAKSGWLEFLSTVSGSRWWLGAQVELCIEEVKIHQLLLKSRFRTLNKEEADLFFVPSYVKCVRMMGGLSDKEINKTYVKILSQMPHFRYSGGRDHIFVFPSGAGAHLFRSWATFLNRSIILTPEVLFLVLFICISNRDKKDEKCFSLICSFVFNGDRTDKRDVTAFNTWKDIIIPGNVDDGMTKLHGPNVVQPIPLSKRNYLANFLGRAQGKVGRLQLVELAKQYPDKLESPELHLTGPNKLGRTEYFNHLRNAKFCLAPRGESSWTLRFYESFFVAFSGVSNSVSCKQECVPVIISDQVELPFQNVIDYTQISIKWPSTRISTQLFEYLESIPDEVIETMIARGRQVRCLWVYASEAEPCSAMIGIMWELQRKVRRFHQSAETFWLHNGSVVNRDLVEFHRWRTPVPLP</sequence>
<evidence type="ECO:0000256" key="4">
    <source>
        <dbReference type="ARBA" id="ARBA00022968"/>
    </source>
</evidence>
<gene>
    <name evidence="7" type="ORF">ZIOFF_023432</name>
</gene>
<accession>A0A8J5LCD1</accession>
<comment type="similarity">
    <text evidence="2">Belongs to the glycosyltransferase 47 family.</text>
</comment>
<evidence type="ECO:0000313" key="8">
    <source>
        <dbReference type="Proteomes" id="UP000734854"/>
    </source>
</evidence>
<dbReference type="InterPro" id="IPR004263">
    <property type="entry name" value="Exostosin"/>
</dbReference>
<name>A0A8J5LCD1_ZINOF</name>
<protein>
    <recommendedName>
        <fullName evidence="6">Exostosin GT47 domain-containing protein</fullName>
    </recommendedName>
</protein>
<keyword evidence="8" id="KW-1185">Reference proteome</keyword>
<evidence type="ECO:0000256" key="3">
    <source>
        <dbReference type="ARBA" id="ARBA00022676"/>
    </source>
</evidence>
<evidence type="ECO:0000313" key="7">
    <source>
        <dbReference type="EMBL" id="KAG6513124.1"/>
    </source>
</evidence>